<name>A0A1Q2CQC2_9ACTN</name>
<proteinExistence type="predicted"/>
<reference evidence="3" key="1">
    <citation type="submission" date="2017-02" db="EMBL/GenBank/DDBJ databases">
        <title>Tessaracoccus aquaemaris sp. nov., isolated from the intestine of a Korean rockfish, Sebastes schlegelii, in a marine aquaculture pond.</title>
        <authorList>
            <person name="Tak E.J."/>
            <person name="Bae J.-W."/>
        </authorList>
    </citation>
    <scope>NUCLEOTIDE SEQUENCE [LARGE SCALE GENOMIC DNA]</scope>
    <source>
        <strain evidence="3">NSG39</strain>
    </source>
</reference>
<keyword evidence="1" id="KW-0812">Transmembrane</keyword>
<accession>A0A1Q2CQC2</accession>
<keyword evidence="3" id="KW-1185">Reference proteome</keyword>
<protein>
    <recommendedName>
        <fullName evidence="4">DUF2975 domain-containing protein</fullName>
    </recommendedName>
</protein>
<dbReference type="Pfam" id="PF11188">
    <property type="entry name" value="DUF2975"/>
    <property type="match status" value="1"/>
</dbReference>
<organism evidence="2 3">
    <name type="scientific">Tessaracoccus aquimaris</name>
    <dbReference type="NCBI Taxonomy" id="1332264"/>
    <lineage>
        <taxon>Bacteria</taxon>
        <taxon>Bacillati</taxon>
        <taxon>Actinomycetota</taxon>
        <taxon>Actinomycetes</taxon>
        <taxon>Propionibacteriales</taxon>
        <taxon>Propionibacteriaceae</taxon>
        <taxon>Tessaracoccus</taxon>
    </lineage>
</organism>
<evidence type="ECO:0000313" key="2">
    <source>
        <dbReference type="EMBL" id="AQP48313.1"/>
    </source>
</evidence>
<dbReference type="KEGG" id="tes:BW730_13185"/>
<evidence type="ECO:0008006" key="4">
    <source>
        <dbReference type="Google" id="ProtNLM"/>
    </source>
</evidence>
<gene>
    <name evidence="2" type="ORF">BW730_13185</name>
</gene>
<feature type="transmembrane region" description="Helical" evidence="1">
    <location>
        <begin position="128"/>
        <end position="151"/>
    </location>
</feature>
<dbReference type="OrthoDB" id="3240470at2"/>
<feature type="transmembrane region" description="Helical" evidence="1">
    <location>
        <begin position="84"/>
        <end position="108"/>
    </location>
</feature>
<dbReference type="STRING" id="1332264.BW730_13185"/>
<dbReference type="AlphaFoldDB" id="A0A1Q2CQC2"/>
<sequence length="169" mass="17690">MNRAVVILVQICTIFVASFCIFFQVVVIPQAVTAEAALDPVIAQVEGRLIVMGILGLVCVQVVLIATAVLAQMSLGEGIFSRRAFAWVDLVIAACLAASALCVGFLISTAWLPALPPSADGAGDMTDVSLLLFCLAGAATALGFAMVVFVMRGLLRRAVTLHEELAEVV</sequence>
<evidence type="ECO:0000313" key="3">
    <source>
        <dbReference type="Proteomes" id="UP000188145"/>
    </source>
</evidence>
<keyword evidence="1" id="KW-0472">Membrane</keyword>
<feature type="transmembrane region" description="Helical" evidence="1">
    <location>
        <begin position="50"/>
        <end position="72"/>
    </location>
</feature>
<dbReference type="EMBL" id="CP019606">
    <property type="protein sequence ID" value="AQP48313.1"/>
    <property type="molecule type" value="Genomic_DNA"/>
</dbReference>
<keyword evidence="1" id="KW-1133">Transmembrane helix</keyword>
<evidence type="ECO:0000256" key="1">
    <source>
        <dbReference type="SAM" id="Phobius"/>
    </source>
</evidence>
<dbReference type="Proteomes" id="UP000188145">
    <property type="component" value="Chromosome"/>
</dbReference>
<dbReference type="InterPro" id="IPR021354">
    <property type="entry name" value="DUF2975"/>
</dbReference>
<dbReference type="RefSeq" id="WP_077686644.1">
    <property type="nucleotide sequence ID" value="NZ_CP019606.1"/>
</dbReference>